<dbReference type="Proteomes" id="UP000078354">
    <property type="component" value="Chromosome"/>
</dbReference>
<dbReference type="KEGG" id="psil:PMA3_06325"/>
<dbReference type="Pfam" id="PF15937">
    <property type="entry name" value="PrlF_antitoxin"/>
    <property type="match status" value="1"/>
</dbReference>
<reference evidence="1 2" key="1">
    <citation type="journal article" date="2018" name="Syst. Appl. Microbiol.">
        <title>Pseudomonas silesiensis sp. nov. strain A3T isolated from a biological pesticide sewage treatment plant and analysis of the complete genome sequence.</title>
        <authorList>
            <person name="Kaminski M.A."/>
            <person name="Furmanczyk E.M."/>
            <person name="Sobczak A."/>
            <person name="Dziembowski A."/>
            <person name="Lipinski L."/>
        </authorList>
    </citation>
    <scope>NUCLEOTIDE SEQUENCE [LARGE SCALE GENOMIC DNA]</scope>
    <source>
        <strain evidence="1 2">A3</strain>
    </source>
</reference>
<sequence length="80" mass="8704">MNDPRILNIKSAHHIQKTSPANEPMEAHLSVSRTLGLLAADMDAHPELIQPVDSRLVDRINALVGQADVDLNSPLSAEDE</sequence>
<dbReference type="RefSeq" id="WP_064676360.1">
    <property type="nucleotide sequence ID" value="NZ_CP014870.1"/>
</dbReference>
<name>A0A191YPZ7_9PSED</name>
<dbReference type="AlphaFoldDB" id="A0A191YPZ7"/>
<dbReference type="GO" id="GO:0001558">
    <property type="term" value="P:regulation of cell growth"/>
    <property type="evidence" value="ECO:0007669"/>
    <property type="project" value="InterPro"/>
</dbReference>
<dbReference type="GO" id="GO:0097351">
    <property type="term" value="F:toxin sequestering activity"/>
    <property type="evidence" value="ECO:0007669"/>
    <property type="project" value="InterPro"/>
</dbReference>
<dbReference type="STRING" id="1853130.PMA3_06325"/>
<evidence type="ECO:0000313" key="1">
    <source>
        <dbReference type="EMBL" id="ANJ54801.1"/>
    </source>
</evidence>
<dbReference type="InterPro" id="IPR031848">
    <property type="entry name" value="PrlF_antitoxin"/>
</dbReference>
<protein>
    <submittedName>
        <fullName evidence="1">Uncharacterized protein</fullName>
    </submittedName>
</protein>
<dbReference type="EMBL" id="CP014870">
    <property type="protein sequence ID" value="ANJ54801.1"/>
    <property type="molecule type" value="Genomic_DNA"/>
</dbReference>
<organism evidence="1 2">
    <name type="scientific">Pseudomonas silesiensis</name>
    <dbReference type="NCBI Taxonomy" id="1853130"/>
    <lineage>
        <taxon>Bacteria</taxon>
        <taxon>Pseudomonadati</taxon>
        <taxon>Pseudomonadota</taxon>
        <taxon>Gammaproteobacteria</taxon>
        <taxon>Pseudomonadales</taxon>
        <taxon>Pseudomonadaceae</taxon>
        <taxon>Pseudomonas</taxon>
    </lineage>
</organism>
<keyword evidence="2" id="KW-1185">Reference proteome</keyword>
<gene>
    <name evidence="1" type="ORF">PMA3_06325</name>
</gene>
<dbReference type="OrthoDB" id="426345at2"/>
<dbReference type="GO" id="GO:0003700">
    <property type="term" value="F:DNA-binding transcription factor activity"/>
    <property type="evidence" value="ECO:0007669"/>
    <property type="project" value="InterPro"/>
</dbReference>
<accession>A0A191YPZ7</accession>
<evidence type="ECO:0000313" key="2">
    <source>
        <dbReference type="Proteomes" id="UP000078354"/>
    </source>
</evidence>
<proteinExistence type="predicted"/>